<dbReference type="Proteomes" id="UP000789570">
    <property type="component" value="Unassembled WGS sequence"/>
</dbReference>
<feature type="compositionally biased region" description="Basic residues" evidence="5">
    <location>
        <begin position="65"/>
        <end position="75"/>
    </location>
</feature>
<gene>
    <name evidence="8" type="ORF">FCALED_LOCUS3146</name>
</gene>
<dbReference type="GO" id="GO:0003682">
    <property type="term" value="F:chromatin binding"/>
    <property type="evidence" value="ECO:0007669"/>
    <property type="project" value="TreeGrafter"/>
</dbReference>
<reference evidence="8" key="1">
    <citation type="submission" date="2021-06" db="EMBL/GenBank/DDBJ databases">
        <authorList>
            <person name="Kallberg Y."/>
            <person name="Tangrot J."/>
            <person name="Rosling A."/>
        </authorList>
    </citation>
    <scope>NUCLEOTIDE SEQUENCE</scope>
    <source>
        <strain evidence="8">UK204</strain>
    </source>
</reference>
<keyword evidence="4" id="KW-0539">Nucleus</keyword>
<feature type="compositionally biased region" description="Acidic residues" evidence="5">
    <location>
        <begin position="205"/>
        <end position="219"/>
    </location>
</feature>
<dbReference type="GO" id="GO:0006261">
    <property type="term" value="P:DNA-templated DNA replication"/>
    <property type="evidence" value="ECO:0007669"/>
    <property type="project" value="TreeGrafter"/>
</dbReference>
<feature type="domain" description="WDHD1/CFT4 second beta-propeller" evidence="6">
    <location>
        <begin position="402"/>
        <end position="662"/>
    </location>
</feature>
<evidence type="ECO:0000256" key="4">
    <source>
        <dbReference type="ARBA" id="ARBA00023242"/>
    </source>
</evidence>
<dbReference type="Pfam" id="PF12341">
    <property type="entry name" value="Mcl1_mid"/>
    <property type="match status" value="1"/>
</dbReference>
<feature type="region of interest" description="Disordered" evidence="5">
    <location>
        <begin position="796"/>
        <end position="852"/>
    </location>
</feature>
<keyword evidence="2" id="KW-0853">WD repeat</keyword>
<dbReference type="PANTHER" id="PTHR19932">
    <property type="entry name" value="WD REPEAT AND HMG-BOX DNA BINDING PROTEIN"/>
    <property type="match status" value="1"/>
</dbReference>
<evidence type="ECO:0000256" key="1">
    <source>
        <dbReference type="ARBA" id="ARBA00004123"/>
    </source>
</evidence>
<feature type="compositionally biased region" description="Basic and acidic residues" evidence="5">
    <location>
        <begin position="33"/>
        <end position="47"/>
    </location>
</feature>
<dbReference type="AlphaFoldDB" id="A0A9N8WNT6"/>
<evidence type="ECO:0000259" key="6">
    <source>
        <dbReference type="Pfam" id="PF12341"/>
    </source>
</evidence>
<accession>A0A9N8WNT6</accession>
<keyword evidence="3" id="KW-0677">Repeat</keyword>
<feature type="compositionally biased region" description="Basic and acidic residues" evidence="5">
    <location>
        <begin position="314"/>
        <end position="325"/>
    </location>
</feature>
<dbReference type="GO" id="GO:0043596">
    <property type="term" value="C:nuclear replication fork"/>
    <property type="evidence" value="ECO:0007669"/>
    <property type="project" value="TreeGrafter"/>
</dbReference>
<proteinExistence type="predicted"/>
<name>A0A9N8WNT6_9GLOM</name>
<evidence type="ECO:0000256" key="2">
    <source>
        <dbReference type="ARBA" id="ARBA00022574"/>
    </source>
</evidence>
<dbReference type="InterPro" id="IPR048591">
    <property type="entry name" value="WDHD1/CFT4_hel"/>
</dbReference>
<comment type="subcellular location">
    <subcellularLocation>
        <location evidence="1">Nucleus</location>
    </subcellularLocation>
</comment>
<evidence type="ECO:0000256" key="5">
    <source>
        <dbReference type="SAM" id="MobiDB-lite"/>
    </source>
</evidence>
<evidence type="ECO:0000313" key="8">
    <source>
        <dbReference type="EMBL" id="CAG8489753.1"/>
    </source>
</evidence>
<evidence type="ECO:0000259" key="7">
    <source>
        <dbReference type="Pfam" id="PF20946"/>
    </source>
</evidence>
<feature type="compositionally biased region" description="Basic residues" evidence="5">
    <location>
        <begin position="252"/>
        <end position="262"/>
    </location>
</feature>
<protein>
    <submittedName>
        <fullName evidence="8">551_t:CDS:1</fullName>
    </submittedName>
</protein>
<feature type="region of interest" description="Disordered" evidence="5">
    <location>
        <begin position="65"/>
        <end position="353"/>
    </location>
</feature>
<dbReference type="GO" id="GO:0006281">
    <property type="term" value="P:DNA repair"/>
    <property type="evidence" value="ECO:0007669"/>
    <property type="project" value="TreeGrafter"/>
</dbReference>
<comment type="caution">
    <text evidence="8">The sequence shown here is derived from an EMBL/GenBank/DDBJ whole genome shotgun (WGS) entry which is preliminary data.</text>
</comment>
<evidence type="ECO:0000313" key="9">
    <source>
        <dbReference type="Proteomes" id="UP000789570"/>
    </source>
</evidence>
<sequence>MDIINIIETEPISREQYSNEFSDIEIAPTSKSQNDENRMENVSDKPKPLTLPIFTNIRNSLTFAKKKYGKPRSSSRPRSSSGYSADSGGSESSKRINHITIDNDIDDGKNPSSTFSSGIGGRNLFDEFKSIDISDSEETSTSQKKKRDDSDKLYNFTFDEETSKNDTVEISTDSRRNELHDFDMSDNDDDANQRSRKKSTIIVSDESDGGFETDFFDDENSTKKDLFIKPDGQLSDDERESNLNDVYSNRSKAPKKFSKKSKLNSLSYLSDASEESEDEDYCPIMSINNEDKQKENSKKKESFYLDTDEDEPSEKEKKSKYDDNSPRLLSTKKPLGSNIDEPNTENPMNIGGAFDESILDDDLSLDDYIAVDKPTYSSKKKQSQRQIIIHEESSNITELQPPFQPGSSPMKNGRRYLAINWLGSIHAVDNTTYHSITVEYNNKTLYKGYTFRDEVGYTMACLGTQGVLFAVESDSENPSVLYYKPNQSWSQKSDWMTTLHHGEDITVVVATSKNYLRFFSPFGFQNYIFSFPSIVCMAAYNNLLLIAHHSSVAYKGSQNLGYVLYDMHERGDVQKDVLPISKESTLRWLGFSEEGMPVMFDSKGILFVLHDHRIYKQARWVPILDTANIVNDPTKPDIDKSKKNVPRYPRPTYDEVNWQMPLLHLDKVSGRCEERWIRESILSSFEYQEANAKDELSVVKITELRKKERDTKKIIIELIQATVTEERYERALELAKLLDSRKFLESALQIAIFYNVTSLAEKIHQLQSKYFQYHIYFSFLLGSSDSILLSDLNHSSTNLSRSSPNREDSPTNPLKRSVKDMNDGIQEVDENSPKPKKPAVPISSFFKRKSLT</sequence>
<feature type="compositionally biased region" description="Basic and acidic residues" evidence="5">
    <location>
        <begin position="161"/>
        <end position="183"/>
    </location>
</feature>
<feature type="compositionally biased region" description="Acidic residues" evidence="5">
    <location>
        <begin position="272"/>
        <end position="281"/>
    </location>
</feature>
<dbReference type="PANTHER" id="PTHR19932:SF10">
    <property type="entry name" value="WD REPEAT AND HMG-BOX DNA-BINDING PROTEIN 1"/>
    <property type="match status" value="1"/>
</dbReference>
<dbReference type="EMBL" id="CAJVPQ010000528">
    <property type="protein sequence ID" value="CAG8489753.1"/>
    <property type="molecule type" value="Genomic_DNA"/>
</dbReference>
<dbReference type="OrthoDB" id="427368at2759"/>
<feature type="region of interest" description="Disordered" evidence="5">
    <location>
        <begin position="1"/>
        <end position="51"/>
    </location>
</feature>
<dbReference type="GO" id="GO:0000278">
    <property type="term" value="P:mitotic cell cycle"/>
    <property type="evidence" value="ECO:0007669"/>
    <property type="project" value="TreeGrafter"/>
</dbReference>
<feature type="compositionally biased region" description="Low complexity" evidence="5">
    <location>
        <begin position="76"/>
        <end position="91"/>
    </location>
</feature>
<feature type="domain" description="WDHD1/CFT4 helical bundle" evidence="7">
    <location>
        <begin position="671"/>
        <end position="770"/>
    </location>
</feature>
<organism evidence="8 9">
    <name type="scientific">Funneliformis caledonium</name>
    <dbReference type="NCBI Taxonomy" id="1117310"/>
    <lineage>
        <taxon>Eukaryota</taxon>
        <taxon>Fungi</taxon>
        <taxon>Fungi incertae sedis</taxon>
        <taxon>Mucoromycota</taxon>
        <taxon>Glomeromycotina</taxon>
        <taxon>Glomeromycetes</taxon>
        <taxon>Glomerales</taxon>
        <taxon>Glomeraceae</taxon>
        <taxon>Funneliformis</taxon>
    </lineage>
</organism>
<keyword evidence="9" id="KW-1185">Reference proteome</keyword>
<evidence type="ECO:0000256" key="3">
    <source>
        <dbReference type="ARBA" id="ARBA00022737"/>
    </source>
</evidence>
<feature type="compositionally biased region" description="Basic and acidic residues" evidence="5">
    <location>
        <begin position="289"/>
        <end position="303"/>
    </location>
</feature>
<dbReference type="InterPro" id="IPR022100">
    <property type="entry name" value="WDHD1/CFT4_beta-prop_2nd"/>
</dbReference>
<dbReference type="Pfam" id="PF20946">
    <property type="entry name" value="Ctf4_C"/>
    <property type="match status" value="1"/>
</dbReference>